<comment type="similarity">
    <text evidence="3">Belongs to the PTPS family. QueD subfamily.</text>
</comment>
<organism evidence="11">
    <name type="scientific">Sedimenticola thiotaurini</name>
    <dbReference type="NCBI Taxonomy" id="1543721"/>
    <lineage>
        <taxon>Bacteria</taxon>
        <taxon>Pseudomonadati</taxon>
        <taxon>Pseudomonadota</taxon>
        <taxon>Gammaproteobacteria</taxon>
        <taxon>Chromatiales</taxon>
        <taxon>Sedimenticolaceae</taxon>
        <taxon>Sedimenticola</taxon>
    </lineage>
</organism>
<evidence type="ECO:0000256" key="1">
    <source>
        <dbReference type="ARBA" id="ARBA00001947"/>
    </source>
</evidence>
<protein>
    <recommendedName>
        <fullName evidence="5">6-carboxy-5,6,7,8-tetrahydropterin synthase</fullName>
        <ecNumber evidence="4">4.1.2.50</ecNumber>
    </recommendedName>
    <alternativeName>
        <fullName evidence="9">Queuosine biosynthesis protein QueD</fullName>
    </alternativeName>
</protein>
<dbReference type="PANTHER" id="PTHR12589:SF7">
    <property type="entry name" value="6-PYRUVOYL TETRAHYDROBIOPTERIN SYNTHASE"/>
    <property type="match status" value="1"/>
</dbReference>
<comment type="cofactor">
    <cofactor evidence="1">
        <name>Zn(2+)</name>
        <dbReference type="ChEBI" id="CHEBI:29105"/>
    </cofactor>
</comment>
<evidence type="ECO:0000256" key="9">
    <source>
        <dbReference type="ARBA" id="ARBA00031449"/>
    </source>
</evidence>
<dbReference type="UniPathway" id="UPA00391"/>
<evidence type="ECO:0000256" key="4">
    <source>
        <dbReference type="ARBA" id="ARBA00012982"/>
    </source>
</evidence>
<evidence type="ECO:0000256" key="7">
    <source>
        <dbReference type="ARBA" id="ARBA00022833"/>
    </source>
</evidence>
<comment type="catalytic activity">
    <reaction evidence="10">
        <text>7,8-dihydroneopterin 3'-triphosphate + H2O = 6-carboxy-5,6,7,8-tetrahydropterin + triphosphate + acetaldehyde + 2 H(+)</text>
        <dbReference type="Rhea" id="RHEA:27966"/>
        <dbReference type="ChEBI" id="CHEBI:15343"/>
        <dbReference type="ChEBI" id="CHEBI:15377"/>
        <dbReference type="ChEBI" id="CHEBI:15378"/>
        <dbReference type="ChEBI" id="CHEBI:18036"/>
        <dbReference type="ChEBI" id="CHEBI:58462"/>
        <dbReference type="ChEBI" id="CHEBI:61032"/>
        <dbReference type="EC" id="4.1.2.50"/>
    </reaction>
</comment>
<keyword evidence="8" id="KW-0456">Lyase</keyword>
<dbReference type="GO" id="GO:0046872">
    <property type="term" value="F:metal ion binding"/>
    <property type="evidence" value="ECO:0007669"/>
    <property type="project" value="UniProtKB-KW"/>
</dbReference>
<dbReference type="Pfam" id="PF01242">
    <property type="entry name" value="PTPS"/>
    <property type="match status" value="2"/>
</dbReference>
<dbReference type="InterPro" id="IPR007115">
    <property type="entry name" value="6-PTP_synth/QueD"/>
</dbReference>
<dbReference type="EMBL" id="DRKP01000054">
    <property type="protein sequence ID" value="HEB95733.1"/>
    <property type="molecule type" value="Genomic_DNA"/>
</dbReference>
<dbReference type="AlphaFoldDB" id="A0A831W4P8"/>
<evidence type="ECO:0000256" key="5">
    <source>
        <dbReference type="ARBA" id="ARBA00018141"/>
    </source>
</evidence>
<dbReference type="GO" id="GO:0070497">
    <property type="term" value="F:6-carboxytetrahydropterin synthase activity"/>
    <property type="evidence" value="ECO:0007669"/>
    <property type="project" value="UniProtKB-EC"/>
</dbReference>
<keyword evidence="6" id="KW-0479">Metal-binding</keyword>
<sequence>MITLFVNRLTVLDASLLDPELGLLGESWLVDAELEGSLDHQGMVLDFGDVKRRLKQIIDQQFDHRLLVPGQARNCRIETSGPRCRVELQLPDGGWLEHSSPRDAVTIIDAPAVNGDSLAHAIGDAITPQLPDNVHRLRLRLAPESIEGAWYRYSHGLKHHSGNCQRIAHGHRSRIHLFLDGERDATLEAAWARRWRDIYLGTRADLLETFERNGVPCYRFGYTAGQGRFELALPRSRCDLIDTDTTVENLARHIAATLAAEHPGSRIRVRAFEGVDKGAIAEA</sequence>
<dbReference type="SUPFAM" id="SSF55620">
    <property type="entry name" value="Tetrahydrobiopterin biosynthesis enzymes-like"/>
    <property type="match status" value="2"/>
</dbReference>
<evidence type="ECO:0000313" key="11">
    <source>
        <dbReference type="EMBL" id="HEB95733.1"/>
    </source>
</evidence>
<comment type="caution">
    <text evidence="11">The sequence shown here is derived from an EMBL/GenBank/DDBJ whole genome shotgun (WGS) entry which is preliminary data.</text>
</comment>
<dbReference type="InterPro" id="IPR038418">
    <property type="entry name" value="6-PTP_synth/QueD_sf"/>
</dbReference>
<evidence type="ECO:0000256" key="8">
    <source>
        <dbReference type="ARBA" id="ARBA00023239"/>
    </source>
</evidence>
<evidence type="ECO:0000256" key="3">
    <source>
        <dbReference type="ARBA" id="ARBA00008900"/>
    </source>
</evidence>
<proteinExistence type="inferred from homology"/>
<dbReference type="PANTHER" id="PTHR12589">
    <property type="entry name" value="PYRUVOYL TETRAHYDROBIOPTERIN SYNTHASE"/>
    <property type="match status" value="1"/>
</dbReference>
<evidence type="ECO:0000256" key="2">
    <source>
        <dbReference type="ARBA" id="ARBA00005061"/>
    </source>
</evidence>
<comment type="pathway">
    <text evidence="2">Purine metabolism; 7-cyano-7-deazaguanine biosynthesis.</text>
</comment>
<evidence type="ECO:0000256" key="10">
    <source>
        <dbReference type="ARBA" id="ARBA00048807"/>
    </source>
</evidence>
<evidence type="ECO:0000256" key="6">
    <source>
        <dbReference type="ARBA" id="ARBA00022723"/>
    </source>
</evidence>
<dbReference type="Gene3D" id="3.30.479.10">
    <property type="entry name" value="6-pyruvoyl tetrahydropterin synthase/QueD"/>
    <property type="match status" value="2"/>
</dbReference>
<reference evidence="11" key="1">
    <citation type="journal article" date="2020" name="mSystems">
        <title>Genome- and Community-Level Interaction Insights into Carbon Utilization and Element Cycling Functions of Hydrothermarchaeota in Hydrothermal Sediment.</title>
        <authorList>
            <person name="Zhou Z."/>
            <person name="Liu Y."/>
            <person name="Xu W."/>
            <person name="Pan J."/>
            <person name="Luo Z.H."/>
            <person name="Li M."/>
        </authorList>
    </citation>
    <scope>NUCLEOTIDE SEQUENCE [LARGE SCALE GENOMIC DNA]</scope>
    <source>
        <strain evidence="11">HyVt-443</strain>
    </source>
</reference>
<name>A0A831W4P8_9GAMM</name>
<gene>
    <name evidence="11" type="ORF">ENI96_04795</name>
</gene>
<dbReference type="Proteomes" id="UP000886251">
    <property type="component" value="Unassembled WGS sequence"/>
</dbReference>
<keyword evidence="7" id="KW-0862">Zinc</keyword>
<accession>A0A831W4P8</accession>
<dbReference type="EC" id="4.1.2.50" evidence="4"/>